<evidence type="ECO:0008006" key="4">
    <source>
        <dbReference type="Google" id="ProtNLM"/>
    </source>
</evidence>
<accession>A0A1H1PS27</accession>
<keyword evidence="3" id="KW-1185">Reference proteome</keyword>
<feature type="signal peptide" evidence="1">
    <location>
        <begin position="1"/>
        <end position="28"/>
    </location>
</feature>
<dbReference type="Proteomes" id="UP000198858">
    <property type="component" value="Chromosome I"/>
</dbReference>
<gene>
    <name evidence="2" type="ORF">SAMN04488552_2228</name>
</gene>
<dbReference type="InterPro" id="IPR024079">
    <property type="entry name" value="MetalloPept_cat_dom_sf"/>
</dbReference>
<dbReference type="SUPFAM" id="SSF55486">
    <property type="entry name" value="Metalloproteases ('zincins'), catalytic domain"/>
    <property type="match status" value="1"/>
</dbReference>
<name>A0A1H1PS27_9FLAO</name>
<feature type="chain" id="PRO_5009256877" description="Membrane metalloprotease" evidence="1">
    <location>
        <begin position="29"/>
        <end position="259"/>
    </location>
</feature>
<dbReference type="Gene3D" id="3.40.390.10">
    <property type="entry name" value="Collagenase (Catalytic Domain)"/>
    <property type="match status" value="1"/>
</dbReference>
<evidence type="ECO:0000313" key="2">
    <source>
        <dbReference type="EMBL" id="SDS13906.1"/>
    </source>
</evidence>
<dbReference type="PROSITE" id="PS51257">
    <property type="entry name" value="PROKAR_LIPOPROTEIN"/>
    <property type="match status" value="1"/>
</dbReference>
<protein>
    <recommendedName>
        <fullName evidence="4">Membrane metalloprotease</fullName>
    </recommendedName>
</protein>
<keyword evidence="1" id="KW-0732">Signal</keyword>
<dbReference type="EMBL" id="LT629745">
    <property type="protein sequence ID" value="SDS13906.1"/>
    <property type="molecule type" value="Genomic_DNA"/>
</dbReference>
<dbReference type="STRING" id="1250231.SAMN04488552_2228"/>
<sequence length="259" mass="28277">MIKFRKLLLAVTTLVFVFSCTTENPNEADPGKSANLKTLGSSAGDLLTDSKFTSMNIEIVYVDGNRPTDESISSFKNFLTKRTYKPDGIDINLRSVASSGKAPFDIEEIAEIERNERTAYNVGDEIAIWIYFADGNNEKDTNEKFVLGSAFRNTSMVIYEKTIKDFANRTGAPSRAIIEASTLNHEFGHLFGLVNLGIEMVSEHEYTDGDGKGAHCTTQGCLMNASIEFGSGVVDLVNGTGVPELDQLCIDDLQFAGGK</sequence>
<evidence type="ECO:0000313" key="3">
    <source>
        <dbReference type="Proteomes" id="UP000198858"/>
    </source>
</evidence>
<organism evidence="2 3">
    <name type="scientific">Christiangramia echinicola</name>
    <dbReference type="NCBI Taxonomy" id="279359"/>
    <lineage>
        <taxon>Bacteria</taxon>
        <taxon>Pseudomonadati</taxon>
        <taxon>Bacteroidota</taxon>
        <taxon>Flavobacteriia</taxon>
        <taxon>Flavobacteriales</taxon>
        <taxon>Flavobacteriaceae</taxon>
        <taxon>Christiangramia</taxon>
    </lineage>
</organism>
<evidence type="ECO:0000256" key="1">
    <source>
        <dbReference type="SAM" id="SignalP"/>
    </source>
</evidence>
<dbReference type="AlphaFoldDB" id="A0A1H1PS27"/>
<reference evidence="2 3" key="1">
    <citation type="submission" date="2016-10" db="EMBL/GenBank/DDBJ databases">
        <authorList>
            <person name="Varghese N."/>
            <person name="Submissions S."/>
        </authorList>
    </citation>
    <scope>NUCLEOTIDE SEQUENCE [LARGE SCALE GENOMIC DNA]</scope>
    <source>
        <strain evidence="2 3">Mar_2010_102</strain>
    </source>
</reference>
<proteinExistence type="predicted"/>
<dbReference type="GO" id="GO:0008237">
    <property type="term" value="F:metallopeptidase activity"/>
    <property type="evidence" value="ECO:0007669"/>
    <property type="project" value="InterPro"/>
</dbReference>